<dbReference type="Pfam" id="PF01136">
    <property type="entry name" value="Peptidase_U32"/>
    <property type="match status" value="1"/>
</dbReference>
<evidence type="ECO:0000256" key="1">
    <source>
        <dbReference type="ARBA" id="ARBA00022670"/>
    </source>
</evidence>
<keyword evidence="1" id="KW-0645">Protease</keyword>
<evidence type="ECO:0000313" key="4">
    <source>
        <dbReference type="EMBL" id="PKM89194.1"/>
    </source>
</evidence>
<dbReference type="GO" id="GO:0008233">
    <property type="term" value="F:peptidase activity"/>
    <property type="evidence" value="ECO:0007669"/>
    <property type="project" value="UniProtKB-KW"/>
</dbReference>
<reference evidence="4 5" key="1">
    <citation type="journal article" date="2017" name="ISME J.">
        <title>Potential for microbial H2 and metal transformations associated with novel bacteria and archaea in deep terrestrial subsurface sediments.</title>
        <authorList>
            <person name="Hernsdorf A.W."/>
            <person name="Amano Y."/>
            <person name="Miyakawa K."/>
            <person name="Ise K."/>
            <person name="Suzuki Y."/>
            <person name="Anantharaman K."/>
            <person name="Probst A."/>
            <person name="Burstein D."/>
            <person name="Thomas B.C."/>
            <person name="Banfield J.F."/>
        </authorList>
    </citation>
    <scope>NUCLEOTIDE SEQUENCE [LARGE SCALE GENOMIC DNA]</scope>
    <source>
        <strain evidence="4">HGW-Falkowbacteria-2</strain>
    </source>
</reference>
<accession>A0A2N2E398</accession>
<dbReference type="PANTHER" id="PTHR30217:SF6">
    <property type="entry name" value="TRNA HYDROXYLATION PROTEIN P"/>
    <property type="match status" value="1"/>
</dbReference>
<dbReference type="PROSITE" id="PS01276">
    <property type="entry name" value="PEPTIDASE_U32"/>
    <property type="match status" value="1"/>
</dbReference>
<evidence type="ECO:0000256" key="2">
    <source>
        <dbReference type="ARBA" id="ARBA00022801"/>
    </source>
</evidence>
<dbReference type="PANTHER" id="PTHR30217">
    <property type="entry name" value="PEPTIDASE U32 FAMILY"/>
    <property type="match status" value="1"/>
</dbReference>
<dbReference type="InterPro" id="IPR001539">
    <property type="entry name" value="Peptidase_U32"/>
</dbReference>
<name>A0A2N2E398_9BACT</name>
<dbReference type="Proteomes" id="UP000233325">
    <property type="component" value="Unassembled WGS sequence"/>
</dbReference>
<sequence length="416" mass="46032">MMNKTKPELLAPAGNLDKLKTAIAHGADAVYFGLPDFSLRLRVNDFSLSDIKKGIEFAHAAGKKAYVTLNIFARDKHLKKLRAHVLKLKEYGPDAIFISDPGIVAVVKEVWPTAKLSLSTQANCTNLEAVRFWGKQGFKRIILSRELSLKEITDIKKNAGKTEIEVFVHGALCAAYSGRCFLSDYFVGRSANLGDCSQPCRWEYEIKPKGHDKSLVIGEDMHGSYLMNSKDLCLIERLPEIIGSGIDALKIEGRAKSVYYLANVVGVYRRAIDLIYSGKSKKAVASELAFLRAELFEKLNNRGYTEGFMFPEGKDLQNYSGNNMLSPWEFCGQVISSTKTASGFELKVKAHNTIMSSSEIEIIGPSYQKASIDGKSMRDAKTKEPLIEAHGGGGGQVILIDSPIDWPTLSVLRRRL</sequence>
<dbReference type="InterPro" id="IPR051454">
    <property type="entry name" value="RNA/ubiquinone_mod_enzymes"/>
</dbReference>
<comment type="similarity">
    <text evidence="3">Belongs to the peptidase U32 family.</text>
</comment>
<organism evidence="4 5">
    <name type="scientific">Candidatus Falkowbacteria bacterium HGW-Falkowbacteria-2</name>
    <dbReference type="NCBI Taxonomy" id="2013769"/>
    <lineage>
        <taxon>Bacteria</taxon>
        <taxon>Candidatus Falkowiibacteriota</taxon>
    </lineage>
</organism>
<gene>
    <name evidence="4" type="ORF">CVU83_00485</name>
</gene>
<dbReference type="EMBL" id="PHAH01000004">
    <property type="protein sequence ID" value="PKM89194.1"/>
    <property type="molecule type" value="Genomic_DNA"/>
</dbReference>
<keyword evidence="2" id="KW-0378">Hydrolase</keyword>
<dbReference type="AlphaFoldDB" id="A0A2N2E398"/>
<comment type="caution">
    <text evidence="4">The sequence shown here is derived from an EMBL/GenBank/DDBJ whole genome shotgun (WGS) entry which is preliminary data.</text>
</comment>
<evidence type="ECO:0000256" key="3">
    <source>
        <dbReference type="ARBA" id="ARBA00038374"/>
    </source>
</evidence>
<protein>
    <submittedName>
        <fullName evidence="4">Peptidase U32</fullName>
    </submittedName>
</protein>
<evidence type="ECO:0000313" key="5">
    <source>
        <dbReference type="Proteomes" id="UP000233325"/>
    </source>
</evidence>
<dbReference type="GO" id="GO:0006508">
    <property type="term" value="P:proteolysis"/>
    <property type="evidence" value="ECO:0007669"/>
    <property type="project" value="UniProtKB-KW"/>
</dbReference>
<dbReference type="Gene3D" id="2.40.30.10">
    <property type="entry name" value="Translation factors"/>
    <property type="match status" value="1"/>
</dbReference>
<proteinExistence type="inferred from homology"/>